<keyword evidence="1" id="KW-0732">Signal</keyword>
<accession>S4PRH1</accession>
<feature type="chain" id="PRO_5004522236" description="Secreted protein" evidence="1">
    <location>
        <begin position="26"/>
        <end position="67"/>
    </location>
</feature>
<protein>
    <recommendedName>
        <fullName evidence="3">Secreted protein</fullName>
    </recommendedName>
</protein>
<evidence type="ECO:0000256" key="1">
    <source>
        <dbReference type="SAM" id="SignalP"/>
    </source>
</evidence>
<organism evidence="2">
    <name type="scientific">Pararge aegeria</name>
    <name type="common">speckled wood butterfly</name>
    <dbReference type="NCBI Taxonomy" id="116150"/>
    <lineage>
        <taxon>Eukaryota</taxon>
        <taxon>Metazoa</taxon>
        <taxon>Ecdysozoa</taxon>
        <taxon>Arthropoda</taxon>
        <taxon>Hexapoda</taxon>
        <taxon>Insecta</taxon>
        <taxon>Pterygota</taxon>
        <taxon>Neoptera</taxon>
        <taxon>Endopterygota</taxon>
        <taxon>Lepidoptera</taxon>
        <taxon>Glossata</taxon>
        <taxon>Ditrysia</taxon>
        <taxon>Papilionoidea</taxon>
        <taxon>Nymphalidae</taxon>
        <taxon>Satyrinae</taxon>
        <taxon>Satyrini</taxon>
        <taxon>Parargina</taxon>
        <taxon>Pararge</taxon>
    </lineage>
</organism>
<reference evidence="2" key="1">
    <citation type="journal article" date="2013" name="BMC Genomics">
        <title>Unscrambling butterfly oogenesis.</title>
        <authorList>
            <person name="Carter J.M."/>
            <person name="Baker S.C."/>
            <person name="Pink R."/>
            <person name="Carter D.R."/>
            <person name="Collins A."/>
            <person name="Tomlin J."/>
            <person name="Gibbs M."/>
            <person name="Breuker C.J."/>
        </authorList>
    </citation>
    <scope>NUCLEOTIDE SEQUENCE</scope>
    <source>
        <tissue evidence="2">Ovary</tissue>
    </source>
</reference>
<dbReference type="AlphaFoldDB" id="S4PRH1"/>
<evidence type="ECO:0008006" key="3">
    <source>
        <dbReference type="Google" id="ProtNLM"/>
    </source>
</evidence>
<dbReference type="EMBL" id="GAIX01014753">
    <property type="protein sequence ID" value="JAA77807.1"/>
    <property type="molecule type" value="Transcribed_RNA"/>
</dbReference>
<feature type="signal peptide" evidence="1">
    <location>
        <begin position="1"/>
        <end position="25"/>
    </location>
</feature>
<proteinExistence type="predicted"/>
<reference evidence="2" key="2">
    <citation type="submission" date="2013-05" db="EMBL/GenBank/DDBJ databases">
        <authorList>
            <person name="Carter J.-M."/>
            <person name="Baker S.C."/>
            <person name="Pink R."/>
            <person name="Carter D.R.F."/>
            <person name="Collins A."/>
            <person name="Tomlin J."/>
            <person name="Gibbs M."/>
            <person name="Breuker C.J."/>
        </authorList>
    </citation>
    <scope>NUCLEOTIDE SEQUENCE</scope>
    <source>
        <tissue evidence="2">Ovary</tissue>
    </source>
</reference>
<sequence length="67" mass="7604">MTFSVHLFVMQSLLSAIGEFPIALAKTASCDAWSMFAQRQSETYVIMKSKYASLLDKLIHFLYNVPL</sequence>
<evidence type="ECO:0000313" key="2">
    <source>
        <dbReference type="EMBL" id="JAA77807.1"/>
    </source>
</evidence>
<name>S4PRH1_9NEOP</name>